<keyword evidence="3 8" id="KW-0540">Nuclease</keyword>
<evidence type="ECO:0000256" key="2">
    <source>
        <dbReference type="ARBA" id="ARBA00022649"/>
    </source>
</evidence>
<keyword evidence="5 8" id="KW-0378">Hydrolase</keyword>
<comment type="function">
    <text evidence="8">Toxic component of a toxin-antitoxin (TA) system. An RNase.</text>
</comment>
<feature type="domain" description="PIN" evidence="9">
    <location>
        <begin position="2"/>
        <end position="121"/>
    </location>
</feature>
<keyword evidence="6 8" id="KW-0460">Magnesium</keyword>
<name>C4GJM6_9NEIS</name>
<comment type="caution">
    <text evidence="10">The sequence shown here is derived from an EMBL/GenBank/DDBJ whole genome shotgun (WGS) entry which is preliminary data.</text>
</comment>
<evidence type="ECO:0000256" key="8">
    <source>
        <dbReference type="HAMAP-Rule" id="MF_00265"/>
    </source>
</evidence>
<evidence type="ECO:0000256" key="1">
    <source>
        <dbReference type="ARBA" id="ARBA00001946"/>
    </source>
</evidence>
<dbReference type="OrthoDB" id="9796690at2"/>
<dbReference type="InterPro" id="IPR050556">
    <property type="entry name" value="Type_II_TA_system_RNase"/>
</dbReference>
<dbReference type="STRING" id="629741.GCWU000324_02249"/>
<dbReference type="PANTHER" id="PTHR33653:SF1">
    <property type="entry name" value="RIBONUCLEASE VAPC2"/>
    <property type="match status" value="1"/>
</dbReference>
<dbReference type="GO" id="GO:0016787">
    <property type="term" value="F:hydrolase activity"/>
    <property type="evidence" value="ECO:0007669"/>
    <property type="project" value="UniProtKB-KW"/>
</dbReference>
<dbReference type="SMART" id="SM00670">
    <property type="entry name" value="PINc"/>
    <property type="match status" value="1"/>
</dbReference>
<evidence type="ECO:0000256" key="7">
    <source>
        <dbReference type="ARBA" id="ARBA00038093"/>
    </source>
</evidence>
<comment type="caution">
    <text evidence="8">Lacks conserved residue(s) required for the propagation of feature annotation.</text>
</comment>
<dbReference type="Proteomes" id="UP000003009">
    <property type="component" value="Unassembled WGS sequence"/>
</dbReference>
<dbReference type="PANTHER" id="PTHR33653">
    <property type="entry name" value="RIBONUCLEASE VAPC2"/>
    <property type="match status" value="1"/>
</dbReference>
<evidence type="ECO:0000256" key="4">
    <source>
        <dbReference type="ARBA" id="ARBA00022723"/>
    </source>
</evidence>
<evidence type="ECO:0000313" key="11">
    <source>
        <dbReference type="Proteomes" id="UP000003009"/>
    </source>
</evidence>
<feature type="binding site" evidence="8">
    <location>
        <position position="7"/>
    </location>
    <ligand>
        <name>Mg(2+)</name>
        <dbReference type="ChEBI" id="CHEBI:18420"/>
    </ligand>
</feature>
<dbReference type="HOGENOM" id="CLU_118482_5_3_4"/>
<reference evidence="10" key="1">
    <citation type="submission" date="2009-04" db="EMBL/GenBank/DDBJ databases">
        <authorList>
            <person name="Weinstock G."/>
            <person name="Sodergren E."/>
            <person name="Clifton S."/>
            <person name="Fulton L."/>
            <person name="Fulton B."/>
            <person name="Courtney L."/>
            <person name="Fronick C."/>
            <person name="Harrison M."/>
            <person name="Strong C."/>
            <person name="Farmer C."/>
            <person name="Delahaunty K."/>
            <person name="Markovic C."/>
            <person name="Hall O."/>
            <person name="Minx P."/>
            <person name="Tomlinson C."/>
            <person name="Mitreva M."/>
            <person name="Nelson J."/>
            <person name="Hou S."/>
            <person name="Wollam A."/>
            <person name="Pepin K.H."/>
            <person name="Johnson M."/>
            <person name="Bhonagiri V."/>
            <person name="Nash W.E."/>
            <person name="Warren W."/>
            <person name="Chinwalla A."/>
            <person name="Mardis E.R."/>
            <person name="Wilson R.K."/>
        </authorList>
    </citation>
    <scope>NUCLEOTIDE SEQUENCE [LARGE SCALE GENOMIC DNA]</scope>
    <source>
        <strain evidence="10">ATCC 51147</strain>
    </source>
</reference>
<keyword evidence="8" id="KW-0800">Toxin</keyword>
<comment type="similarity">
    <text evidence="7 8">Belongs to the PINc/VapC protein family.</text>
</comment>
<dbReference type="GO" id="GO:0000287">
    <property type="term" value="F:magnesium ion binding"/>
    <property type="evidence" value="ECO:0007669"/>
    <property type="project" value="UniProtKB-UniRule"/>
</dbReference>
<dbReference type="HAMAP" id="MF_00265">
    <property type="entry name" value="VapC_Nob1"/>
    <property type="match status" value="1"/>
</dbReference>
<gene>
    <name evidence="8" type="primary">vapC</name>
    <name evidence="10" type="ORF">GCWU000324_02249</name>
</gene>
<accession>C4GJM6</accession>
<evidence type="ECO:0000256" key="6">
    <source>
        <dbReference type="ARBA" id="ARBA00022842"/>
    </source>
</evidence>
<keyword evidence="11" id="KW-1185">Reference proteome</keyword>
<dbReference type="EC" id="3.1.-.-" evidence="8"/>
<dbReference type="GO" id="GO:0004540">
    <property type="term" value="F:RNA nuclease activity"/>
    <property type="evidence" value="ECO:0007669"/>
    <property type="project" value="InterPro"/>
</dbReference>
<proteinExistence type="inferred from homology"/>
<dbReference type="EMBL" id="ACJW02000003">
    <property type="protein sequence ID" value="EEP67998.1"/>
    <property type="molecule type" value="Genomic_DNA"/>
</dbReference>
<protein>
    <recommendedName>
        <fullName evidence="8">Ribonuclease VapC</fullName>
        <shortName evidence="8">RNase VapC</shortName>
        <ecNumber evidence="8">3.1.-.-</ecNumber>
    </recommendedName>
    <alternativeName>
        <fullName evidence="8">Toxin VapC</fullName>
    </alternativeName>
</protein>
<evidence type="ECO:0000256" key="3">
    <source>
        <dbReference type="ARBA" id="ARBA00022722"/>
    </source>
</evidence>
<sequence length="135" mass="15502">MLKYMLDTNIVIYVMKQNPIEVLDTFNRHAAHLCISSITAAELYYGAEKSSFPERNLQRAEDFMSRLQVLSYGIKAATHFGNIRYELQKQGQLIGENNMHIAAHARSEGLVLVSNNLREFERVAGLRFENWVTSH</sequence>
<comment type="cofactor">
    <cofactor evidence="1 8">
        <name>Mg(2+)</name>
        <dbReference type="ChEBI" id="CHEBI:18420"/>
    </cofactor>
</comment>
<evidence type="ECO:0000256" key="5">
    <source>
        <dbReference type="ARBA" id="ARBA00022801"/>
    </source>
</evidence>
<keyword evidence="4 8" id="KW-0479">Metal-binding</keyword>
<dbReference type="NCBIfam" id="NF010285">
    <property type="entry name" value="PRK13725.1"/>
    <property type="match status" value="1"/>
</dbReference>
<organism evidence="10 11">
    <name type="scientific">Kingella oralis ATCC 51147</name>
    <dbReference type="NCBI Taxonomy" id="629741"/>
    <lineage>
        <taxon>Bacteria</taxon>
        <taxon>Pseudomonadati</taxon>
        <taxon>Pseudomonadota</taxon>
        <taxon>Betaproteobacteria</taxon>
        <taxon>Neisseriales</taxon>
        <taxon>Neisseriaceae</taxon>
        <taxon>Kingella</taxon>
    </lineage>
</organism>
<dbReference type="InterPro" id="IPR029060">
    <property type="entry name" value="PIN-like_dom_sf"/>
</dbReference>
<dbReference type="InterPro" id="IPR002716">
    <property type="entry name" value="PIN_dom"/>
</dbReference>
<dbReference type="Gene3D" id="3.40.50.1010">
    <property type="entry name" value="5'-nuclease"/>
    <property type="match status" value="1"/>
</dbReference>
<dbReference type="AlphaFoldDB" id="C4GJM6"/>
<keyword evidence="2 8" id="KW-1277">Toxin-antitoxin system</keyword>
<evidence type="ECO:0000259" key="9">
    <source>
        <dbReference type="SMART" id="SM00670"/>
    </source>
</evidence>
<dbReference type="GO" id="GO:0090729">
    <property type="term" value="F:toxin activity"/>
    <property type="evidence" value="ECO:0007669"/>
    <property type="project" value="UniProtKB-KW"/>
</dbReference>
<dbReference type="SUPFAM" id="SSF88723">
    <property type="entry name" value="PIN domain-like"/>
    <property type="match status" value="1"/>
</dbReference>
<evidence type="ECO:0000313" key="10">
    <source>
        <dbReference type="EMBL" id="EEP67998.1"/>
    </source>
</evidence>
<dbReference type="InterPro" id="IPR022907">
    <property type="entry name" value="VapC_family"/>
</dbReference>
<dbReference type="Pfam" id="PF01850">
    <property type="entry name" value="PIN"/>
    <property type="match status" value="1"/>
</dbReference>